<evidence type="ECO:0000256" key="4">
    <source>
        <dbReference type="ARBA" id="ARBA00022823"/>
    </source>
</evidence>
<reference evidence="10 11" key="2">
    <citation type="submission" date="2018-06" db="EMBL/GenBank/DDBJ databases">
        <title>Sequencing of bacterial isolates from soil warming experiment in Harvard Forest, Massachusetts, USA.</title>
        <authorList>
            <person name="Deangelis K.PhD."/>
        </authorList>
    </citation>
    <scope>NUCLEOTIDE SEQUENCE [LARGE SCALE GENOMIC DNA]</scope>
    <source>
        <strain evidence="10 11">GAS496</strain>
    </source>
</reference>
<feature type="domain" description="Lipoyl-binding" evidence="8">
    <location>
        <begin position="4"/>
        <end position="79"/>
    </location>
</feature>
<dbReference type="Pfam" id="PF00364">
    <property type="entry name" value="Biotin_lipoyl"/>
    <property type="match status" value="1"/>
</dbReference>
<dbReference type="OrthoDB" id="9805770at2"/>
<dbReference type="GO" id="GO:0005737">
    <property type="term" value="C:cytoplasm"/>
    <property type="evidence" value="ECO:0007669"/>
    <property type="project" value="TreeGrafter"/>
</dbReference>
<dbReference type="EC" id="2.3.1.-" evidence="6"/>
<dbReference type="Proteomes" id="UP000247781">
    <property type="component" value="Unassembled WGS sequence"/>
</dbReference>
<comment type="cofactor">
    <cofactor evidence="1 6">
        <name>(R)-lipoate</name>
        <dbReference type="ChEBI" id="CHEBI:83088"/>
    </cofactor>
</comment>
<protein>
    <recommendedName>
        <fullName evidence="6">Dihydrolipoamide acetyltransferase component of pyruvate dehydrogenase complex</fullName>
        <ecNumber evidence="6">2.3.1.-</ecNumber>
    </recommendedName>
</protein>
<evidence type="ECO:0000259" key="8">
    <source>
        <dbReference type="PROSITE" id="PS50968"/>
    </source>
</evidence>
<keyword evidence="4 6" id="KW-0450">Lipoyl</keyword>
<dbReference type="Gene3D" id="3.30.559.10">
    <property type="entry name" value="Chloramphenicol acetyltransferase-like domain"/>
    <property type="match status" value="1"/>
</dbReference>
<evidence type="ECO:0000256" key="3">
    <source>
        <dbReference type="ARBA" id="ARBA00022679"/>
    </source>
</evidence>
<dbReference type="InterPro" id="IPR050743">
    <property type="entry name" value="2-oxoacid_DH_E2_comp"/>
</dbReference>
<evidence type="ECO:0000313" key="11">
    <source>
        <dbReference type="Proteomes" id="UP000247781"/>
    </source>
</evidence>
<feature type="compositionally biased region" description="Basic and acidic residues" evidence="7">
    <location>
        <begin position="109"/>
        <end position="121"/>
    </location>
</feature>
<dbReference type="InterPro" id="IPR036625">
    <property type="entry name" value="E3-bd_dom_sf"/>
</dbReference>
<evidence type="ECO:0000313" key="10">
    <source>
        <dbReference type="EMBL" id="PXX05998.1"/>
    </source>
</evidence>
<dbReference type="AlphaFoldDB" id="A0A318HH10"/>
<dbReference type="Gene3D" id="2.40.50.100">
    <property type="match status" value="1"/>
</dbReference>
<reference evidence="11" key="1">
    <citation type="submission" date="2018-05" db="EMBL/GenBank/DDBJ databases">
        <authorList>
            <person name="Deangelis K."/>
            <person name="Huntemann M."/>
            <person name="Clum A."/>
            <person name="Pillay M."/>
            <person name="Palaniappan K."/>
            <person name="Varghese N."/>
            <person name="Mikhailova N."/>
            <person name="Stamatis D."/>
            <person name="Reddy T."/>
            <person name="Daum C."/>
            <person name="Shapiro N."/>
            <person name="Ivanova N."/>
            <person name="Kyrpides N."/>
            <person name="Woyke T."/>
        </authorList>
    </citation>
    <scope>NUCLEOTIDE SEQUENCE [LARGE SCALE GENOMIC DNA]</scope>
    <source>
        <strain evidence="11">GAS496</strain>
    </source>
</reference>
<feature type="domain" description="Peripheral subunit-binding (PSBD)" evidence="9">
    <location>
        <begin position="121"/>
        <end position="158"/>
    </location>
</feature>
<dbReference type="Pfam" id="PF00198">
    <property type="entry name" value="2-oxoacid_dh"/>
    <property type="match status" value="1"/>
</dbReference>
<accession>A0A318HH10</accession>
<evidence type="ECO:0000256" key="7">
    <source>
        <dbReference type="SAM" id="MobiDB-lite"/>
    </source>
</evidence>
<name>A0A318HH10_9MYCO</name>
<proteinExistence type="inferred from homology"/>
<dbReference type="PANTHER" id="PTHR43178:SF5">
    <property type="entry name" value="LIPOAMIDE ACYLTRANSFERASE COMPONENT OF BRANCHED-CHAIN ALPHA-KETO ACID DEHYDROGENASE COMPLEX, MITOCHONDRIAL"/>
    <property type="match status" value="1"/>
</dbReference>
<evidence type="ECO:0000259" key="9">
    <source>
        <dbReference type="PROSITE" id="PS51826"/>
    </source>
</evidence>
<dbReference type="InterPro" id="IPR001078">
    <property type="entry name" value="2-oxoacid_DH_actylTfrase"/>
</dbReference>
<comment type="similarity">
    <text evidence="2 6">Belongs to the 2-oxoacid dehydrogenase family.</text>
</comment>
<dbReference type="GO" id="GO:0016407">
    <property type="term" value="F:acetyltransferase activity"/>
    <property type="evidence" value="ECO:0007669"/>
    <property type="project" value="TreeGrafter"/>
</dbReference>
<dbReference type="SUPFAM" id="SSF51230">
    <property type="entry name" value="Single hybrid motif"/>
    <property type="match status" value="1"/>
</dbReference>
<dbReference type="PROSITE" id="PS51826">
    <property type="entry name" value="PSBD"/>
    <property type="match status" value="1"/>
</dbReference>
<dbReference type="CDD" id="cd06849">
    <property type="entry name" value="lipoyl_domain"/>
    <property type="match status" value="1"/>
</dbReference>
<dbReference type="PANTHER" id="PTHR43178">
    <property type="entry name" value="DIHYDROLIPOAMIDE ACETYLTRANSFERASE COMPONENT OF PYRUVATE DEHYDROGENASE COMPLEX"/>
    <property type="match status" value="1"/>
</dbReference>
<keyword evidence="5 6" id="KW-0012">Acyltransferase</keyword>
<feature type="region of interest" description="Disordered" evidence="7">
    <location>
        <begin position="83"/>
        <end position="125"/>
    </location>
</feature>
<evidence type="ECO:0000256" key="1">
    <source>
        <dbReference type="ARBA" id="ARBA00001938"/>
    </source>
</evidence>
<evidence type="ECO:0000256" key="6">
    <source>
        <dbReference type="RuleBase" id="RU003423"/>
    </source>
</evidence>
<keyword evidence="10" id="KW-0670">Pyruvate</keyword>
<dbReference type="EMBL" id="QJJU01000015">
    <property type="protein sequence ID" value="PXX05998.1"/>
    <property type="molecule type" value="Genomic_DNA"/>
</dbReference>
<dbReference type="InterPro" id="IPR004167">
    <property type="entry name" value="PSBD"/>
</dbReference>
<organism evidence="10 11">
    <name type="scientific">Mycolicibacterium moriokaense</name>
    <dbReference type="NCBI Taxonomy" id="39691"/>
    <lineage>
        <taxon>Bacteria</taxon>
        <taxon>Bacillati</taxon>
        <taxon>Actinomycetota</taxon>
        <taxon>Actinomycetes</taxon>
        <taxon>Mycobacteriales</taxon>
        <taxon>Mycobacteriaceae</taxon>
        <taxon>Mycolicibacterium</taxon>
    </lineage>
</organism>
<dbReference type="GO" id="GO:0031405">
    <property type="term" value="F:lipoic acid binding"/>
    <property type="evidence" value="ECO:0007669"/>
    <property type="project" value="TreeGrafter"/>
</dbReference>
<keyword evidence="11" id="KW-1185">Reference proteome</keyword>
<dbReference type="RefSeq" id="WP_110318057.1">
    <property type="nucleotide sequence ID" value="NZ_QJJU01000015.1"/>
</dbReference>
<comment type="caution">
    <text evidence="10">The sequence shown here is derived from an EMBL/GenBank/DDBJ whole genome shotgun (WGS) entry which is preliminary data.</text>
</comment>
<dbReference type="Gene3D" id="4.10.320.10">
    <property type="entry name" value="E3-binding domain"/>
    <property type="match status" value="1"/>
</dbReference>
<evidence type="ECO:0000256" key="5">
    <source>
        <dbReference type="ARBA" id="ARBA00023315"/>
    </source>
</evidence>
<dbReference type="InterPro" id="IPR011053">
    <property type="entry name" value="Single_hybrid_motif"/>
</dbReference>
<dbReference type="SUPFAM" id="SSF47005">
    <property type="entry name" value="Peripheral subunit-binding domain of 2-oxo acid dehydrogenase complex"/>
    <property type="match status" value="1"/>
</dbReference>
<sequence length="396" mass="42179">MTAVKEFLVPDLGEGLEDATITGWQVAVGDDVELNQTLCTVETNKAEVEIPSPYAGRIVELGGAEGQTLAVGSVLVRIATDAPTPAASENGSPKRKPVLVGYGADDEMDTSRRGSAGERPRAKPPVRKLAAELNVDLSRVTGSGPDGVITREDVLAAAGRTAPTPEMVAVRGVQAEMAHRMTLSRRQIPDAHAGVQVDCSGLLRLRDLMRDVTVDESPITPFVLTLRLLTIALRHHPNLNSTWLDTTDGPQIHLHSAVHLGFGVAAPRGLLVPVVNDAHEKTTRELAAVVARLIRDARAGTLKPSELQGSTFTVSNFGALGLDEGVPVINYPEAAILGMGSLKPRAVVVYDEVVVRPTMSLTCAFDHRIVDGAQVAAFLRELRDLIEAPELALLDL</sequence>
<evidence type="ECO:0000256" key="2">
    <source>
        <dbReference type="ARBA" id="ARBA00007317"/>
    </source>
</evidence>
<dbReference type="InterPro" id="IPR000089">
    <property type="entry name" value="Biotin_lipoyl"/>
</dbReference>
<dbReference type="SUPFAM" id="SSF52777">
    <property type="entry name" value="CoA-dependent acyltransferases"/>
    <property type="match status" value="1"/>
</dbReference>
<dbReference type="PROSITE" id="PS50968">
    <property type="entry name" value="BIOTINYL_LIPOYL"/>
    <property type="match status" value="1"/>
</dbReference>
<dbReference type="InterPro" id="IPR023213">
    <property type="entry name" value="CAT-like_dom_sf"/>
</dbReference>
<gene>
    <name evidence="10" type="ORF">C8E89_11544</name>
</gene>
<keyword evidence="3 6" id="KW-0808">Transferase</keyword>
<dbReference type="Pfam" id="PF02817">
    <property type="entry name" value="E3_binding"/>
    <property type="match status" value="1"/>
</dbReference>